<dbReference type="PANTHER" id="PTHR34154">
    <property type="entry name" value="ALKALI-SENSITIVE LINKAGE PROTEIN 1"/>
    <property type="match status" value="1"/>
</dbReference>
<dbReference type="InterPro" id="IPR053183">
    <property type="entry name" value="ASL1"/>
</dbReference>
<sequence>MLSGPCDAWYGGSDQFDSFNAYIQKVHNKWPNLPIWITEMGVTRTGAGSQFQALNFHCDFMYFVDSSRHVKRVAANETRSPI</sequence>
<name>A0AAN6JQM6_9BASI</name>
<accession>A0AAN6JQM6</accession>
<comment type="caution">
    <text evidence="2">The sequence shown here is derived from an EMBL/GenBank/DDBJ whole genome shotgun (WGS) entry which is preliminary data.</text>
</comment>
<dbReference type="EMBL" id="JAPDMZ010000172">
    <property type="protein sequence ID" value="KAK0547074.1"/>
    <property type="molecule type" value="Genomic_DNA"/>
</dbReference>
<feature type="domain" description="Asl1-like glycosyl hydrolase catalytic" evidence="1">
    <location>
        <begin position="9"/>
        <end position="76"/>
    </location>
</feature>
<evidence type="ECO:0000313" key="3">
    <source>
        <dbReference type="Proteomes" id="UP001176517"/>
    </source>
</evidence>
<dbReference type="GO" id="GO:0009277">
    <property type="term" value="C:fungal-type cell wall"/>
    <property type="evidence" value="ECO:0007669"/>
    <property type="project" value="TreeGrafter"/>
</dbReference>
<dbReference type="Pfam" id="PF11790">
    <property type="entry name" value="Glyco_hydro_cc"/>
    <property type="match status" value="1"/>
</dbReference>
<gene>
    <name evidence="2" type="ORF">OC846_005003</name>
</gene>
<proteinExistence type="predicted"/>
<evidence type="ECO:0000313" key="2">
    <source>
        <dbReference type="EMBL" id="KAK0547074.1"/>
    </source>
</evidence>
<protein>
    <recommendedName>
        <fullName evidence="1">Asl1-like glycosyl hydrolase catalytic domain-containing protein</fullName>
    </recommendedName>
</protein>
<dbReference type="InterPro" id="IPR024655">
    <property type="entry name" value="Asl1_glyco_hydro_catalytic"/>
</dbReference>
<dbReference type="AlphaFoldDB" id="A0AAN6JQM6"/>
<dbReference type="InterPro" id="IPR017853">
    <property type="entry name" value="GH"/>
</dbReference>
<dbReference type="SUPFAM" id="SSF51445">
    <property type="entry name" value="(Trans)glycosidases"/>
    <property type="match status" value="1"/>
</dbReference>
<organism evidence="2 3">
    <name type="scientific">Tilletia horrida</name>
    <dbReference type="NCBI Taxonomy" id="155126"/>
    <lineage>
        <taxon>Eukaryota</taxon>
        <taxon>Fungi</taxon>
        <taxon>Dikarya</taxon>
        <taxon>Basidiomycota</taxon>
        <taxon>Ustilaginomycotina</taxon>
        <taxon>Exobasidiomycetes</taxon>
        <taxon>Tilletiales</taxon>
        <taxon>Tilletiaceae</taxon>
        <taxon>Tilletia</taxon>
    </lineage>
</organism>
<evidence type="ECO:0000259" key="1">
    <source>
        <dbReference type="Pfam" id="PF11790"/>
    </source>
</evidence>
<keyword evidence="3" id="KW-1185">Reference proteome</keyword>
<dbReference type="PANTHER" id="PTHR34154:SF3">
    <property type="entry name" value="ALKALI-SENSITIVE LINKAGE PROTEIN 1"/>
    <property type="match status" value="1"/>
</dbReference>
<dbReference type="Proteomes" id="UP001176517">
    <property type="component" value="Unassembled WGS sequence"/>
</dbReference>
<dbReference type="GO" id="GO:0071966">
    <property type="term" value="P:fungal-type cell wall polysaccharide metabolic process"/>
    <property type="evidence" value="ECO:0007669"/>
    <property type="project" value="TreeGrafter"/>
</dbReference>
<reference evidence="2" key="1">
    <citation type="journal article" date="2023" name="PhytoFront">
        <title>Draft Genome Resources of Seven Strains of Tilletia horrida, Causal Agent of Kernel Smut of Rice.</title>
        <authorList>
            <person name="Khanal S."/>
            <person name="Antony Babu S."/>
            <person name="Zhou X.G."/>
        </authorList>
    </citation>
    <scope>NUCLEOTIDE SEQUENCE</scope>
    <source>
        <strain evidence="2">TX6</strain>
    </source>
</reference>